<name>A0A841QHZ8_9PROT</name>
<sequence length="267" mass="31023">MFRGFNITLSSELSDYVKIGRKLARSEKERIADTLASFIDNKGDVIAEKLIDEWFPKENYDIFISHSHKDINLALSLAGYLEEKLGLSCFIDYQAWNYCDDLLKSVDNLYCYQKTSKTYSYSKRNRTTAHIHNMLCIALAEMMDKSECLFFINTKNSIENQHISASYSDGSSTYSPWLYYEISMLNIINIKKPNRGGDIVESMSRKDSMATEAYDSIPIKYRINIENLPKLDNSAIIKWCAEKRRADLVRSDKKIHSLDILYRMYPR</sequence>
<dbReference type="Gene3D" id="3.40.50.10140">
    <property type="entry name" value="Toll/interleukin-1 receptor homology (TIR) domain"/>
    <property type="match status" value="1"/>
</dbReference>
<comment type="caution">
    <text evidence="1">The sequence shown here is derived from an EMBL/GenBank/DDBJ whole genome shotgun (WGS) entry which is preliminary data.</text>
</comment>
<dbReference type="EMBL" id="JACHIE010000015">
    <property type="protein sequence ID" value="MBB6458201.1"/>
    <property type="molecule type" value="Genomic_DNA"/>
</dbReference>
<evidence type="ECO:0008006" key="3">
    <source>
        <dbReference type="Google" id="ProtNLM"/>
    </source>
</evidence>
<accession>A0A841QHZ8</accession>
<reference evidence="1 2" key="1">
    <citation type="submission" date="2020-08" db="EMBL/GenBank/DDBJ databases">
        <title>Genomic Encyclopedia of Type Strains, Phase IV (KMG-IV): sequencing the most valuable type-strain genomes for metagenomic binning, comparative biology and taxonomic classification.</title>
        <authorList>
            <person name="Goeker M."/>
        </authorList>
    </citation>
    <scope>NUCLEOTIDE SEQUENCE [LARGE SCALE GENOMIC DNA]</scope>
    <source>
        <strain evidence="1 2">DSM 4491</strain>
    </source>
</reference>
<gene>
    <name evidence="1" type="ORF">HNR55_002806</name>
</gene>
<dbReference type="RefSeq" id="WP_166116248.1">
    <property type="nucleotide sequence ID" value="NZ_BAABDB010000023.1"/>
</dbReference>
<dbReference type="Proteomes" id="UP000578000">
    <property type="component" value="Unassembled WGS sequence"/>
</dbReference>
<evidence type="ECO:0000313" key="1">
    <source>
        <dbReference type="EMBL" id="MBB6458201.1"/>
    </source>
</evidence>
<organism evidence="1 2">
    <name type="scientific">Acetobacter lovaniensis</name>
    <dbReference type="NCBI Taxonomy" id="104100"/>
    <lineage>
        <taxon>Bacteria</taxon>
        <taxon>Pseudomonadati</taxon>
        <taxon>Pseudomonadota</taxon>
        <taxon>Alphaproteobacteria</taxon>
        <taxon>Acetobacterales</taxon>
        <taxon>Acetobacteraceae</taxon>
        <taxon>Acetobacter</taxon>
    </lineage>
</organism>
<proteinExistence type="predicted"/>
<dbReference type="AlphaFoldDB" id="A0A841QHZ8"/>
<dbReference type="InterPro" id="IPR035897">
    <property type="entry name" value="Toll_tir_struct_dom_sf"/>
</dbReference>
<keyword evidence="2" id="KW-1185">Reference proteome</keyword>
<evidence type="ECO:0000313" key="2">
    <source>
        <dbReference type="Proteomes" id="UP000578000"/>
    </source>
</evidence>
<dbReference type="SUPFAM" id="SSF52200">
    <property type="entry name" value="Toll/Interleukin receptor TIR domain"/>
    <property type="match status" value="1"/>
</dbReference>
<protein>
    <recommendedName>
        <fullName evidence="3">TIR domain-containing protein</fullName>
    </recommendedName>
</protein>